<dbReference type="Pfam" id="PF02892">
    <property type="entry name" value="zf-BED"/>
    <property type="match status" value="1"/>
</dbReference>
<keyword evidence="7" id="KW-0238">DNA-binding</keyword>
<dbReference type="InterPro" id="IPR036236">
    <property type="entry name" value="Znf_C2H2_sf"/>
</dbReference>
<dbReference type="InterPro" id="IPR025525">
    <property type="entry name" value="hAT-like_transposase_RNase-H"/>
</dbReference>
<evidence type="ECO:0000256" key="8">
    <source>
        <dbReference type="ARBA" id="ARBA00023163"/>
    </source>
</evidence>
<dbReference type="Proteomes" id="UP001210211">
    <property type="component" value="Unassembled WGS sequence"/>
</dbReference>
<evidence type="ECO:0000313" key="13">
    <source>
        <dbReference type="EMBL" id="KAJ3708874.1"/>
    </source>
</evidence>
<keyword evidence="9" id="KW-0539">Nucleus</keyword>
<dbReference type="GO" id="GO:0009791">
    <property type="term" value="P:post-embryonic development"/>
    <property type="evidence" value="ECO:0007669"/>
    <property type="project" value="UniProtKB-ARBA"/>
</dbReference>
<evidence type="ECO:0000256" key="1">
    <source>
        <dbReference type="ARBA" id="ARBA00004123"/>
    </source>
</evidence>
<dbReference type="SMART" id="SM00614">
    <property type="entry name" value="ZnF_BED"/>
    <property type="match status" value="1"/>
</dbReference>
<keyword evidence="6" id="KW-0805">Transcription regulation</keyword>
<dbReference type="InterPro" id="IPR008906">
    <property type="entry name" value="HATC_C_dom"/>
</dbReference>
<dbReference type="GO" id="GO:0005634">
    <property type="term" value="C:nucleus"/>
    <property type="evidence" value="ECO:0007669"/>
    <property type="project" value="UniProtKB-SubCell"/>
</dbReference>
<dbReference type="SUPFAM" id="SSF53098">
    <property type="entry name" value="Ribonuclease H-like"/>
    <property type="match status" value="1"/>
</dbReference>
<dbReference type="InterPro" id="IPR003656">
    <property type="entry name" value="Znf_BED"/>
</dbReference>
<dbReference type="SUPFAM" id="SSF57667">
    <property type="entry name" value="beta-beta-alpha zinc fingers"/>
    <property type="match status" value="1"/>
</dbReference>
<evidence type="ECO:0000256" key="5">
    <source>
        <dbReference type="ARBA" id="ARBA00022833"/>
    </source>
</evidence>
<gene>
    <name evidence="13" type="ORF">LUZ61_012579</name>
</gene>
<sequence length="731" mass="83203">MTEPERDETEAVVSEPDLVSDDDMGIGIHGETHEEIQRIEIQADPTYEPDDEAAAATAGGEAAAATAGGEAATAADVEEENPTKKKTRKTTSDVWNHFTRGPTQPNGSYYATCNYCSHKYLQGQQRGTSSMRNHIDKKCKKIPRNKPEALQKLLQAKSGERDALVPWTFDQMKCRKSLAKMVIAHEYPFNCVNHHFFREFLCELQPSFKVPSRNTLRQDCIKIYEEEHVNLYELFGQVSCRFSFTSDLWSNKGRDRGFMAITCHYIDEGWVLRKRILTFVPLPSPHTGRHIASAIYEKWCLWNLDKRVFCLVLDNASSNDACISELLYSTPMKDDLPVEGKIFHQRCCCHILNLIVQDGLGAVHKEIDWIREAMKWIKHSQGRIEKFKLACSQGNVAYKKPQWDVPTRWNSTYLMLELALELKPAFVRYAALDKKFPKTLSDSQWGILNELVKHLKVFYEATLKLSGTKYPTLNLFFSEFCEVYLSIKRMSSNEYPFIVNMGTQMHGKFDKYWCMGNSLLAIACVLDPRCKLDVVQYYMEEMCPDECDNFISNLRDCMSDLYNEYVQANAEVQGHSDQNQPSMSKRKKTDGASSMTSDRKAGLKDYLKGKKGTTGPKTELEEYLDADRDDASLDDDFDILGWWKLKAPRFPILAQLTRDILAVPISTVASESAFSTSGRVLSQVRSSLSDESIEALLCAQDWLRVSIAETGKIIGTPLWNIEEEDVNEEGQ</sequence>
<organism evidence="13 14">
    <name type="scientific">Rhynchospora tenuis</name>
    <dbReference type="NCBI Taxonomy" id="198213"/>
    <lineage>
        <taxon>Eukaryota</taxon>
        <taxon>Viridiplantae</taxon>
        <taxon>Streptophyta</taxon>
        <taxon>Embryophyta</taxon>
        <taxon>Tracheophyta</taxon>
        <taxon>Spermatophyta</taxon>
        <taxon>Magnoliopsida</taxon>
        <taxon>Liliopsida</taxon>
        <taxon>Poales</taxon>
        <taxon>Cyperaceae</taxon>
        <taxon>Cyperoideae</taxon>
        <taxon>Rhynchosporeae</taxon>
        <taxon>Rhynchospora</taxon>
    </lineage>
</organism>
<name>A0AAD6A357_9POAL</name>
<feature type="domain" description="BED-type" evidence="12">
    <location>
        <begin position="89"/>
        <end position="146"/>
    </location>
</feature>
<dbReference type="EMBL" id="JAMRDG010000001">
    <property type="protein sequence ID" value="KAJ3708874.1"/>
    <property type="molecule type" value="Genomic_DNA"/>
</dbReference>
<dbReference type="PROSITE" id="PS50808">
    <property type="entry name" value="ZF_BED"/>
    <property type="match status" value="1"/>
</dbReference>
<dbReference type="GO" id="GO:0003677">
    <property type="term" value="F:DNA binding"/>
    <property type="evidence" value="ECO:0007669"/>
    <property type="project" value="UniProtKB-KW"/>
</dbReference>
<evidence type="ECO:0000256" key="11">
    <source>
        <dbReference type="SAM" id="MobiDB-lite"/>
    </source>
</evidence>
<protein>
    <recommendedName>
        <fullName evidence="12">BED-type domain-containing protein</fullName>
    </recommendedName>
</protein>
<dbReference type="PANTHER" id="PTHR46481">
    <property type="entry name" value="ZINC FINGER BED DOMAIN-CONTAINING PROTEIN 4"/>
    <property type="match status" value="1"/>
</dbReference>
<evidence type="ECO:0000256" key="10">
    <source>
        <dbReference type="PROSITE-ProRule" id="PRU00027"/>
    </source>
</evidence>
<feature type="region of interest" description="Disordered" evidence="11">
    <location>
        <begin position="1"/>
        <end position="101"/>
    </location>
</feature>
<keyword evidence="5" id="KW-0862">Zinc</keyword>
<comment type="subunit">
    <text evidence="2">Homodimer.</text>
</comment>
<keyword evidence="4 10" id="KW-0863">Zinc-finger</keyword>
<keyword evidence="8" id="KW-0804">Transcription</keyword>
<evidence type="ECO:0000313" key="14">
    <source>
        <dbReference type="Proteomes" id="UP001210211"/>
    </source>
</evidence>
<feature type="region of interest" description="Disordered" evidence="11">
    <location>
        <begin position="572"/>
        <end position="601"/>
    </location>
</feature>
<evidence type="ECO:0000256" key="3">
    <source>
        <dbReference type="ARBA" id="ARBA00022723"/>
    </source>
</evidence>
<keyword evidence="14" id="KW-1185">Reference proteome</keyword>
<dbReference type="Pfam" id="PF14372">
    <property type="entry name" value="hAT-like_RNase-H"/>
    <property type="match status" value="1"/>
</dbReference>
<dbReference type="Pfam" id="PF05699">
    <property type="entry name" value="Dimer_Tnp_hAT"/>
    <property type="match status" value="1"/>
</dbReference>
<proteinExistence type="predicted"/>
<accession>A0AAD6A357</accession>
<comment type="caution">
    <text evidence="13">The sequence shown here is derived from an EMBL/GenBank/DDBJ whole genome shotgun (WGS) entry which is preliminary data.</text>
</comment>
<keyword evidence="3" id="KW-0479">Metal-binding</keyword>
<dbReference type="GO" id="GO:0046983">
    <property type="term" value="F:protein dimerization activity"/>
    <property type="evidence" value="ECO:0007669"/>
    <property type="project" value="InterPro"/>
</dbReference>
<comment type="subcellular location">
    <subcellularLocation>
        <location evidence="1">Nucleus</location>
    </subcellularLocation>
</comment>
<dbReference type="InterPro" id="IPR012337">
    <property type="entry name" value="RNaseH-like_sf"/>
</dbReference>
<evidence type="ECO:0000256" key="9">
    <source>
        <dbReference type="ARBA" id="ARBA00023242"/>
    </source>
</evidence>
<dbReference type="InterPro" id="IPR052035">
    <property type="entry name" value="ZnF_BED_domain_contain"/>
</dbReference>
<dbReference type="GO" id="GO:0008270">
    <property type="term" value="F:zinc ion binding"/>
    <property type="evidence" value="ECO:0007669"/>
    <property type="project" value="UniProtKB-KW"/>
</dbReference>
<evidence type="ECO:0000256" key="2">
    <source>
        <dbReference type="ARBA" id="ARBA00011738"/>
    </source>
</evidence>
<evidence type="ECO:0000259" key="12">
    <source>
        <dbReference type="PROSITE" id="PS50808"/>
    </source>
</evidence>
<reference evidence="13 14" key="1">
    <citation type="journal article" date="2022" name="Cell">
        <title>Repeat-based holocentromeres influence genome architecture and karyotype evolution.</title>
        <authorList>
            <person name="Hofstatter P.G."/>
            <person name="Thangavel G."/>
            <person name="Lux T."/>
            <person name="Neumann P."/>
            <person name="Vondrak T."/>
            <person name="Novak P."/>
            <person name="Zhang M."/>
            <person name="Costa L."/>
            <person name="Castellani M."/>
            <person name="Scott A."/>
            <person name="Toegelov H."/>
            <person name="Fuchs J."/>
            <person name="Mata-Sucre Y."/>
            <person name="Dias Y."/>
            <person name="Vanzela A.L.L."/>
            <person name="Huettel B."/>
            <person name="Almeida C.C.S."/>
            <person name="Simkova H."/>
            <person name="Souza G."/>
            <person name="Pedrosa-Harand A."/>
            <person name="Macas J."/>
            <person name="Mayer K.F.X."/>
            <person name="Houben A."/>
            <person name="Marques A."/>
        </authorList>
    </citation>
    <scope>NUCLEOTIDE SEQUENCE [LARGE SCALE GENOMIC DNA]</scope>
    <source>
        <strain evidence="13">RhyTen1mFocal</strain>
    </source>
</reference>
<feature type="compositionally biased region" description="Low complexity" evidence="11">
    <location>
        <begin position="54"/>
        <end position="75"/>
    </location>
</feature>
<evidence type="ECO:0000256" key="4">
    <source>
        <dbReference type="ARBA" id="ARBA00022771"/>
    </source>
</evidence>
<dbReference type="AlphaFoldDB" id="A0AAD6A357"/>
<evidence type="ECO:0000256" key="7">
    <source>
        <dbReference type="ARBA" id="ARBA00023125"/>
    </source>
</evidence>
<feature type="compositionally biased region" description="Acidic residues" evidence="11">
    <location>
        <begin position="1"/>
        <end position="10"/>
    </location>
</feature>
<dbReference type="PANTHER" id="PTHR46481:SF10">
    <property type="entry name" value="ZINC FINGER BED DOMAIN-CONTAINING PROTEIN 39"/>
    <property type="match status" value="1"/>
</dbReference>
<evidence type="ECO:0000256" key="6">
    <source>
        <dbReference type="ARBA" id="ARBA00023015"/>
    </source>
</evidence>